<sequence length="78" mass="9105">MRFSCLCCGYKTLDEEPPGTFEICEVCFWEDDDYQYAYQNETGANRVTIREAKRNFLAFGACEKESIPHTRKPKPNEI</sequence>
<gene>
    <name evidence="2" type="ORF">MKY91_01975</name>
</gene>
<reference evidence="2 3" key="1">
    <citation type="submission" date="2024-03" db="EMBL/GenBank/DDBJ databases">
        <title>Bacilli Hybrid Assemblies.</title>
        <authorList>
            <person name="Kovac J."/>
        </authorList>
    </citation>
    <scope>NUCLEOTIDE SEQUENCE [LARGE SCALE GENOMIC DNA]</scope>
    <source>
        <strain evidence="2 3">FSL R7-0666</strain>
    </source>
</reference>
<dbReference type="RefSeq" id="WP_343132054.1">
    <property type="nucleotide sequence ID" value="NZ_JBCITK010000001.1"/>
</dbReference>
<evidence type="ECO:0000259" key="1">
    <source>
        <dbReference type="Pfam" id="PF14206"/>
    </source>
</evidence>
<evidence type="ECO:0000313" key="2">
    <source>
        <dbReference type="EMBL" id="MEN0641927.1"/>
    </source>
</evidence>
<dbReference type="Pfam" id="PF14206">
    <property type="entry name" value="Cys_rich_CPCC"/>
    <property type="match status" value="1"/>
</dbReference>
<dbReference type="Proteomes" id="UP001418796">
    <property type="component" value="Unassembled WGS sequence"/>
</dbReference>
<comment type="caution">
    <text evidence="2">The sequence shown here is derived from an EMBL/GenBank/DDBJ whole genome shotgun (WGS) entry which is preliminary data.</text>
</comment>
<accession>A0ABU9VE86</accession>
<evidence type="ECO:0000313" key="3">
    <source>
        <dbReference type="Proteomes" id="UP001418796"/>
    </source>
</evidence>
<protein>
    <submittedName>
        <fullName evidence="2">CPCC family cysteine-rich protein</fullName>
    </submittedName>
</protein>
<name>A0ABU9VE86_9BACI</name>
<keyword evidence="3" id="KW-1185">Reference proteome</keyword>
<organism evidence="2 3">
    <name type="scientific">Alkalicoccobacillus gibsonii</name>
    <dbReference type="NCBI Taxonomy" id="79881"/>
    <lineage>
        <taxon>Bacteria</taxon>
        <taxon>Bacillati</taxon>
        <taxon>Bacillota</taxon>
        <taxon>Bacilli</taxon>
        <taxon>Bacillales</taxon>
        <taxon>Bacillaceae</taxon>
        <taxon>Alkalicoccobacillus</taxon>
    </lineage>
</organism>
<feature type="domain" description="Cysteine-rich CPCC" evidence="1">
    <location>
        <begin position="4"/>
        <end position="77"/>
    </location>
</feature>
<proteinExistence type="predicted"/>
<dbReference type="EMBL" id="JBCITK010000001">
    <property type="protein sequence ID" value="MEN0641927.1"/>
    <property type="molecule type" value="Genomic_DNA"/>
</dbReference>
<dbReference type="InterPro" id="IPR025983">
    <property type="entry name" value="Cys_rich_CPCC"/>
</dbReference>